<keyword evidence="6 10" id="KW-0812">Transmembrane</keyword>
<dbReference type="GO" id="GO:0005886">
    <property type="term" value="C:plasma membrane"/>
    <property type="evidence" value="ECO:0007669"/>
    <property type="project" value="UniProtKB-SubCell"/>
</dbReference>
<evidence type="ECO:0000256" key="8">
    <source>
        <dbReference type="ARBA" id="ARBA00022989"/>
    </source>
</evidence>
<keyword evidence="4" id="KW-1003">Cell membrane</keyword>
<dbReference type="PANTHER" id="PTHR35091">
    <property type="entry name" value="FLAGELLAR PROTEIN FLIL"/>
    <property type="match status" value="1"/>
</dbReference>
<keyword evidence="8 10" id="KW-1133">Transmembrane helix</keyword>
<comment type="similarity">
    <text evidence="3 10">Belongs to the FliL family.</text>
</comment>
<evidence type="ECO:0000313" key="11">
    <source>
        <dbReference type="EMBL" id="SDI04598.1"/>
    </source>
</evidence>
<dbReference type="EMBL" id="FNCY01000012">
    <property type="protein sequence ID" value="SDI04598.1"/>
    <property type="molecule type" value="Genomic_DNA"/>
</dbReference>
<dbReference type="OrthoDB" id="5297029at2"/>
<protein>
    <recommendedName>
        <fullName evidence="10">Flagellar protein FliL</fullName>
    </recommendedName>
</protein>
<evidence type="ECO:0000256" key="6">
    <source>
        <dbReference type="ARBA" id="ARBA00022692"/>
    </source>
</evidence>
<evidence type="ECO:0000256" key="10">
    <source>
        <dbReference type="RuleBase" id="RU364125"/>
    </source>
</evidence>
<dbReference type="Pfam" id="PF03748">
    <property type="entry name" value="FliL"/>
    <property type="match status" value="1"/>
</dbReference>
<comment type="subcellular location">
    <subcellularLocation>
        <location evidence="10">Cell inner membrane</location>
    </subcellularLocation>
    <subcellularLocation>
        <location evidence="2">Cell membrane</location>
        <topology evidence="2">Single-pass membrane protein</topology>
    </subcellularLocation>
</comment>
<evidence type="ECO:0000256" key="3">
    <source>
        <dbReference type="ARBA" id="ARBA00008281"/>
    </source>
</evidence>
<keyword evidence="11" id="KW-0969">Cilium</keyword>
<sequence length="181" mass="19365">MAKASEETEGAAPPKKNKKMLIIVIAAVVLILGIGGAAAFFLLGGSGDHEGDDGEATAEKAPANKKKDKSGKEVLPVYVPLDAFTVNLVPENGEQYLQIVMSIEVNDIKLGDKVKSYTPKLRNNIMLLLSSKKASDLVTREGKEKLATEIRDMISNVLEPESAGTPSAPVKEVLFTSFIIQ</sequence>
<evidence type="ECO:0000256" key="2">
    <source>
        <dbReference type="ARBA" id="ARBA00004162"/>
    </source>
</evidence>
<organism evidence="11 12">
    <name type="scientific">Propionivibrio dicarboxylicus</name>
    <dbReference type="NCBI Taxonomy" id="83767"/>
    <lineage>
        <taxon>Bacteria</taxon>
        <taxon>Pseudomonadati</taxon>
        <taxon>Pseudomonadota</taxon>
        <taxon>Betaproteobacteria</taxon>
        <taxon>Rhodocyclales</taxon>
        <taxon>Rhodocyclaceae</taxon>
        <taxon>Propionivibrio</taxon>
    </lineage>
</organism>
<keyword evidence="9 10" id="KW-0472">Membrane</keyword>
<dbReference type="Proteomes" id="UP000198607">
    <property type="component" value="Unassembled WGS sequence"/>
</dbReference>
<comment type="function">
    <text evidence="1 10">Controls the rotational direction of flagella during chemotaxis.</text>
</comment>
<keyword evidence="5 10" id="KW-0145">Chemotaxis</keyword>
<evidence type="ECO:0000313" key="12">
    <source>
        <dbReference type="Proteomes" id="UP000198607"/>
    </source>
</evidence>
<evidence type="ECO:0000256" key="1">
    <source>
        <dbReference type="ARBA" id="ARBA00002254"/>
    </source>
</evidence>
<evidence type="ECO:0000256" key="5">
    <source>
        <dbReference type="ARBA" id="ARBA00022500"/>
    </source>
</evidence>
<dbReference type="RefSeq" id="WP_091938491.1">
    <property type="nucleotide sequence ID" value="NZ_FNCY01000012.1"/>
</dbReference>
<keyword evidence="10" id="KW-0997">Cell inner membrane</keyword>
<name>A0A1G8HD45_9RHOO</name>
<keyword evidence="7 10" id="KW-0283">Flagellar rotation</keyword>
<dbReference type="GO" id="GO:0009425">
    <property type="term" value="C:bacterial-type flagellum basal body"/>
    <property type="evidence" value="ECO:0007669"/>
    <property type="project" value="InterPro"/>
</dbReference>
<evidence type="ECO:0000256" key="7">
    <source>
        <dbReference type="ARBA" id="ARBA00022779"/>
    </source>
</evidence>
<dbReference type="GO" id="GO:0006935">
    <property type="term" value="P:chemotaxis"/>
    <property type="evidence" value="ECO:0007669"/>
    <property type="project" value="UniProtKB-KW"/>
</dbReference>
<reference evidence="11 12" key="1">
    <citation type="submission" date="2016-10" db="EMBL/GenBank/DDBJ databases">
        <authorList>
            <person name="de Groot N.N."/>
        </authorList>
    </citation>
    <scope>NUCLEOTIDE SEQUENCE [LARGE SCALE GENOMIC DNA]</scope>
    <source>
        <strain evidence="11 12">DSM 5885</strain>
    </source>
</reference>
<gene>
    <name evidence="11" type="ORF">SAMN05660652_02762</name>
</gene>
<dbReference type="InterPro" id="IPR005503">
    <property type="entry name" value="FliL"/>
</dbReference>
<keyword evidence="11" id="KW-0966">Cell projection</keyword>
<dbReference type="STRING" id="83767.SAMN05660652_02762"/>
<evidence type="ECO:0000256" key="9">
    <source>
        <dbReference type="ARBA" id="ARBA00023136"/>
    </source>
</evidence>
<dbReference type="PANTHER" id="PTHR35091:SF2">
    <property type="entry name" value="FLAGELLAR PROTEIN FLIL"/>
    <property type="match status" value="1"/>
</dbReference>
<proteinExistence type="inferred from homology"/>
<evidence type="ECO:0000256" key="4">
    <source>
        <dbReference type="ARBA" id="ARBA00022475"/>
    </source>
</evidence>
<dbReference type="GO" id="GO:0071978">
    <property type="term" value="P:bacterial-type flagellum-dependent swarming motility"/>
    <property type="evidence" value="ECO:0007669"/>
    <property type="project" value="TreeGrafter"/>
</dbReference>
<keyword evidence="11" id="KW-0282">Flagellum</keyword>
<feature type="transmembrane region" description="Helical" evidence="10">
    <location>
        <begin position="21"/>
        <end position="43"/>
    </location>
</feature>
<accession>A0A1G8HD45</accession>
<dbReference type="AlphaFoldDB" id="A0A1G8HD45"/>
<dbReference type="NCBIfam" id="NF005435">
    <property type="entry name" value="PRK07021.1"/>
    <property type="match status" value="1"/>
</dbReference>
<keyword evidence="12" id="KW-1185">Reference proteome</keyword>